<evidence type="ECO:0000256" key="1">
    <source>
        <dbReference type="ARBA" id="ARBA00043967"/>
    </source>
</evidence>
<comment type="caution">
    <text evidence="3">The sequence shown here is derived from an EMBL/GenBank/DDBJ whole genome shotgun (WGS) entry which is preliminary data.</text>
</comment>
<dbReference type="OrthoDB" id="9803529at2"/>
<keyword evidence="4" id="KW-1185">Reference proteome</keyword>
<name>U2KK34_9FIRM</name>
<reference evidence="3 4" key="1">
    <citation type="submission" date="2013-07" db="EMBL/GenBank/DDBJ databases">
        <authorList>
            <person name="Weinstock G."/>
            <person name="Sodergren E."/>
            <person name="Wylie T."/>
            <person name="Fulton L."/>
            <person name="Fulton R."/>
            <person name="Fronick C."/>
            <person name="O'Laughlin M."/>
            <person name="Godfrey J."/>
            <person name="Miner T."/>
            <person name="Herter B."/>
            <person name="Appelbaum E."/>
            <person name="Cordes M."/>
            <person name="Lek S."/>
            <person name="Wollam A."/>
            <person name="Pepin K.H."/>
            <person name="Palsikar V.B."/>
            <person name="Mitreva M."/>
            <person name="Wilson R.K."/>
        </authorList>
    </citation>
    <scope>NUCLEOTIDE SEQUENCE [LARGE SCALE GENOMIC DNA]</scope>
    <source>
        <strain evidence="3 4">ATCC 27760</strain>
    </source>
</reference>
<dbReference type="PANTHER" id="PTHR30508">
    <property type="entry name" value="FES CLUSTER ASSEMBLY PROTEIN SUF"/>
    <property type="match status" value="1"/>
</dbReference>
<dbReference type="STRING" id="411473.RUMCAL_02410"/>
<dbReference type="InterPro" id="IPR000825">
    <property type="entry name" value="SUF_FeS_clus_asmbl_SufBD_core"/>
</dbReference>
<evidence type="ECO:0000259" key="2">
    <source>
        <dbReference type="Pfam" id="PF01458"/>
    </source>
</evidence>
<dbReference type="GO" id="GO:0016226">
    <property type="term" value="P:iron-sulfur cluster assembly"/>
    <property type="evidence" value="ECO:0007669"/>
    <property type="project" value="InterPro"/>
</dbReference>
<dbReference type="Proteomes" id="UP000016662">
    <property type="component" value="Unassembled WGS sequence"/>
</dbReference>
<dbReference type="SUPFAM" id="SSF101960">
    <property type="entry name" value="Stabilizer of iron transporter SufD"/>
    <property type="match status" value="1"/>
</dbReference>
<feature type="domain" description="SUF system FeS cluster assembly SufBD core" evidence="2">
    <location>
        <begin position="104"/>
        <end position="320"/>
    </location>
</feature>
<protein>
    <submittedName>
        <fullName evidence="3">SufB/sufD domain protein</fullName>
    </submittedName>
</protein>
<dbReference type="InterPro" id="IPR055346">
    <property type="entry name" value="Fe-S_cluster_assembly_SufBD"/>
</dbReference>
<dbReference type="InterPro" id="IPR037284">
    <property type="entry name" value="SUF_FeS_clus_asmbl_SufBD_sf"/>
</dbReference>
<proteinExistence type="inferred from homology"/>
<sequence>MMENNTIRVNALPTLTWHRLHVNACKTEPYTPVKPCTVQTVSENGVAAVSALEPCTDCSAVETGVGRNVDNLFQWGMTVTVPENGSDTLRMEIGSEDGGDCAAFVHVQAEAGSELTLVQIWKADASHAALRTVIRAEAGATVRLVQILADASAECINDVGCVTGEKTSFEVIRLYLAQGNVISGIRTDLAGNGSSFTCKSGYLVKPSKKLDMNVIANHIGKNTQSDIQADGTLYDGAEKAFRGTIDLKRGCAGSEGKEEENVLLLGDDVVNKTIPLILCTEEDVKGSHGASIGELEQGMLFYFEARGISKSEAEKIVAKARLEKLCQETADEKAAEYMHRKIEEVI</sequence>
<dbReference type="HOGENOM" id="CLU_026231_2_0_9"/>
<dbReference type="AlphaFoldDB" id="U2KK34"/>
<dbReference type="EMBL" id="AWVF01000295">
    <property type="protein sequence ID" value="ERJ92430.1"/>
    <property type="molecule type" value="Genomic_DNA"/>
</dbReference>
<evidence type="ECO:0000313" key="4">
    <source>
        <dbReference type="Proteomes" id="UP000016662"/>
    </source>
</evidence>
<dbReference type="Pfam" id="PF01458">
    <property type="entry name" value="SUFBD_core"/>
    <property type="match status" value="1"/>
</dbReference>
<evidence type="ECO:0000313" key="3">
    <source>
        <dbReference type="EMBL" id="ERJ92430.1"/>
    </source>
</evidence>
<dbReference type="eggNOG" id="COG0719">
    <property type="taxonomic scope" value="Bacteria"/>
</dbReference>
<dbReference type="RefSeq" id="WP_021680577.1">
    <property type="nucleotide sequence ID" value="NZ_KI260296.1"/>
</dbReference>
<comment type="similarity">
    <text evidence="1">Belongs to the iron-sulfur cluster assembly SufBD family.</text>
</comment>
<organism evidence="3 4">
    <name type="scientific">Ruminococcus callidus ATCC 27760</name>
    <dbReference type="NCBI Taxonomy" id="411473"/>
    <lineage>
        <taxon>Bacteria</taxon>
        <taxon>Bacillati</taxon>
        <taxon>Bacillota</taxon>
        <taxon>Clostridia</taxon>
        <taxon>Eubacteriales</taxon>
        <taxon>Oscillospiraceae</taxon>
        <taxon>Ruminococcus</taxon>
    </lineage>
</organism>
<dbReference type="GeneID" id="93693837"/>
<dbReference type="PANTHER" id="PTHR30508:SF1">
    <property type="entry name" value="UPF0051 PROTEIN ABCI8, CHLOROPLASTIC-RELATED"/>
    <property type="match status" value="1"/>
</dbReference>
<gene>
    <name evidence="3" type="ORF">RUMCAL_02410</name>
</gene>
<accession>U2KK34</accession>
<dbReference type="PATRIC" id="fig|411473.3.peg.2007"/>